<dbReference type="InterPro" id="IPR025883">
    <property type="entry name" value="Cadherin-like_domain"/>
</dbReference>
<dbReference type="InterPro" id="IPR001119">
    <property type="entry name" value="SLH_dom"/>
</dbReference>
<dbReference type="InterPro" id="IPR032675">
    <property type="entry name" value="LRR_dom_sf"/>
</dbReference>
<evidence type="ECO:0000256" key="1">
    <source>
        <dbReference type="ARBA" id="ARBA00022729"/>
    </source>
</evidence>
<gene>
    <name evidence="4" type="ORF">J2S11_002377</name>
</gene>
<keyword evidence="5" id="KW-1185">Reference proteome</keyword>
<accession>A0ABT9VZR1</accession>
<feature type="domain" description="SLH" evidence="3">
    <location>
        <begin position="1438"/>
        <end position="1499"/>
    </location>
</feature>
<protein>
    <recommendedName>
        <fullName evidence="6">Leucine-rich repeat protein</fullName>
    </recommendedName>
</protein>
<dbReference type="PRINTS" id="PR00348">
    <property type="entry name" value="UBIQUITIN"/>
</dbReference>
<dbReference type="RefSeq" id="WP_307394713.1">
    <property type="nucleotide sequence ID" value="NZ_BAAADK010000045.1"/>
</dbReference>
<dbReference type="InterPro" id="IPR053139">
    <property type="entry name" value="Surface_bspA-like"/>
</dbReference>
<dbReference type="SUPFAM" id="SSF54236">
    <property type="entry name" value="Ubiquitin-like"/>
    <property type="match status" value="1"/>
</dbReference>
<comment type="caution">
    <text evidence="4">The sequence shown here is derived from an EMBL/GenBank/DDBJ whole genome shotgun (WGS) entry which is preliminary data.</text>
</comment>
<keyword evidence="1" id="KW-0732">Signal</keyword>
<dbReference type="InterPro" id="IPR026906">
    <property type="entry name" value="LRR_5"/>
</dbReference>
<dbReference type="InterPro" id="IPR029071">
    <property type="entry name" value="Ubiquitin-like_domsf"/>
</dbReference>
<dbReference type="Pfam" id="PF00240">
    <property type="entry name" value="ubiquitin"/>
    <property type="match status" value="1"/>
</dbReference>
<dbReference type="Pfam" id="PF13306">
    <property type="entry name" value="LRR_5"/>
    <property type="match status" value="4"/>
</dbReference>
<dbReference type="Pfam" id="PF00395">
    <property type="entry name" value="SLH"/>
    <property type="match status" value="3"/>
</dbReference>
<feature type="domain" description="Ubiquitin-like" evidence="2">
    <location>
        <begin position="1128"/>
        <end position="1203"/>
    </location>
</feature>
<name>A0ABT9VZR1_9BACI</name>
<reference evidence="4 5" key="1">
    <citation type="submission" date="2023-07" db="EMBL/GenBank/DDBJ databases">
        <title>Genomic Encyclopedia of Type Strains, Phase IV (KMG-IV): sequencing the most valuable type-strain genomes for metagenomic binning, comparative biology and taxonomic classification.</title>
        <authorList>
            <person name="Goeker M."/>
        </authorList>
    </citation>
    <scope>NUCLEOTIDE SEQUENCE [LARGE SCALE GENOMIC DNA]</scope>
    <source>
        <strain evidence="4 5">DSM 12751</strain>
    </source>
</reference>
<dbReference type="PROSITE" id="PS50053">
    <property type="entry name" value="UBIQUITIN_2"/>
    <property type="match status" value="1"/>
</dbReference>
<dbReference type="InterPro" id="IPR000626">
    <property type="entry name" value="Ubiquitin-like_dom"/>
</dbReference>
<dbReference type="Gene3D" id="3.10.20.90">
    <property type="entry name" value="Phosphatidylinositol 3-kinase Catalytic Subunit, Chain A, domain 1"/>
    <property type="match status" value="1"/>
</dbReference>
<dbReference type="Proteomes" id="UP001235840">
    <property type="component" value="Unassembled WGS sequence"/>
</dbReference>
<evidence type="ECO:0008006" key="6">
    <source>
        <dbReference type="Google" id="ProtNLM"/>
    </source>
</evidence>
<dbReference type="PROSITE" id="PS51272">
    <property type="entry name" value="SLH"/>
    <property type="match status" value="3"/>
</dbReference>
<evidence type="ECO:0000313" key="5">
    <source>
        <dbReference type="Proteomes" id="UP001235840"/>
    </source>
</evidence>
<dbReference type="EMBL" id="JAUSTY010000009">
    <property type="protein sequence ID" value="MDQ0166473.1"/>
    <property type="molecule type" value="Genomic_DNA"/>
</dbReference>
<dbReference type="Gene3D" id="3.80.10.10">
    <property type="entry name" value="Ribonuclease Inhibitor"/>
    <property type="match status" value="4"/>
</dbReference>
<dbReference type="InterPro" id="IPR019956">
    <property type="entry name" value="Ubiquitin_dom"/>
</dbReference>
<dbReference type="SUPFAM" id="SSF52058">
    <property type="entry name" value="L domain-like"/>
    <property type="match status" value="1"/>
</dbReference>
<dbReference type="SMART" id="SM00213">
    <property type="entry name" value="UBQ"/>
    <property type="match status" value="1"/>
</dbReference>
<feature type="domain" description="SLH" evidence="3">
    <location>
        <begin position="1376"/>
        <end position="1435"/>
    </location>
</feature>
<dbReference type="Pfam" id="PF12733">
    <property type="entry name" value="Cadherin-like"/>
    <property type="match status" value="1"/>
</dbReference>
<feature type="domain" description="SLH" evidence="3">
    <location>
        <begin position="1312"/>
        <end position="1375"/>
    </location>
</feature>
<dbReference type="PANTHER" id="PTHR45661:SF3">
    <property type="entry name" value="IG-LIKE DOMAIN-CONTAINING PROTEIN"/>
    <property type="match status" value="1"/>
</dbReference>
<organism evidence="4 5">
    <name type="scientific">Caldalkalibacillus horti</name>
    <dbReference type="NCBI Taxonomy" id="77523"/>
    <lineage>
        <taxon>Bacteria</taxon>
        <taxon>Bacillati</taxon>
        <taxon>Bacillota</taxon>
        <taxon>Bacilli</taxon>
        <taxon>Bacillales</taxon>
        <taxon>Bacillaceae</taxon>
        <taxon>Caldalkalibacillus</taxon>
    </lineage>
</organism>
<sequence length="1499" mass="164089">MLKGKRHKWKGYIRKTGMIGLMMLLVLPNMLISSVSEVFADEADFDFLVVGETVTIVGYLGTDMDVEIPEQIEGKDVTVIADQAFMMKTLNSVTIPRTVTTIGMGAFMGCELDSIILNEGLEEIGAMAFAGNRMEHVDIPGTVTTIAQGAFSQGNLSTLTLREGLKTIGDQAFWDNEIQAVHIPEGVEVIGEKAFIDNKLEEVKLPGTITSIGEQAFLGEDGKNNIRTLTLHEGLSSIGESAFKDNLLESVHIPGSVSVIEKEAFMGNAIQTLILNEGIGAIGEQAFEQNNIEEVVIPSTVNLISSSAFLRNEINTLTLPVAVGAIGDAAFAFNPLNEVKVYNDELEFGMFPFMQAPPAAPGDITLFGRSGSTTEEYAIANGYTFQVLEESGSTVCGEHTDFECAVNDDDTVTITGYDDYATKDVVIPQLIDGKTVTVIGEGAFAFKGLTSVTIPDSVTDIGEDAFTYNQLTSVILPNSLTSIEEGTFQANQLTSLVIPDFVVNIGQRAFHDNQLTSVTIPNSVVTIGYGAFWVNQLTEITIPDSVEFIGASAFSVNELSSVTIPESVKNIREQSFGRNPLQMVQFEGAVPIFGANPFATPLLDANFEGWYTDENFDNAWDHTVPGPMTIYGKWKEDCGEEECLGMNLTPSETNPTNQDVTISVNVNRLPESIRELKWAKGDQSLAYFQAGGGELVTSNEFIVSENDTYTAYVQDVLGRELIATIQINNIDKTPPVVTGVTDGEVYNAPVIISFNEGTATLNGIAFTSGTTVSANGEYELIVTDEAGNETTVTFEMNQSDYIYVNNGSNTVRITGYRGNDTSIEIPNTLDGQTVAAIGNYAFSEKNLESVVIPDSVTSIGEYAFFENILQEIEIPGSVITIGNHAFRDNNLASVTFSEGLERIGGNAFLNNYITELTIPDTVTLIDYGAFVGNNITELTLGENVQTIEAAAFWFNNLQSVTIPESVRSIGRSAFSNNQIKEFIVLSNQVNINPDVLHDSNPANPEELTIHGYCGSTANELANHWGYSFEQLEVDECLMITLTPSGTEPTNEDVTVLIDVISDIANVVELKWAKGSKDFVDFRDGDGEDVTDNQFTVSENGTYTVYVKDKTGNEKVERIEINNIDKSLLIIHVQIVDGETITLHVYGSDSIQQLKQKIQDAVGIAPKNQKITFAGKVLEDGRTIADYNILNDATVQLVVLSSDGTKAPSPGGGGGVYIPSRDISLDRLEVIVDGKNILPFDPAQFEYDLGDTEAEIVEIIVKTHHPKAKITLDDEAFVDEQTLLLNEGKNIFDIVIIAENGAEQAYTIILNQLEKVPFTDIAGHWAEGYIKKTYWGKMFYGYSDKTFRPDDQISRMEVTSVLVRLLELDEQKQVPFIDVQSIGKDAMKELEKAYTNGMVKGYLDQTFKPYADVTRAHLALIFYRTYEKLNRTPYKPKQLTYFPDIAGYDQETQNAIAMLVELKIAEGSGGKFMPNDQVTRAQAAKMLVNFKEVLGRLEDK</sequence>
<dbReference type="PANTHER" id="PTHR45661">
    <property type="entry name" value="SURFACE ANTIGEN"/>
    <property type="match status" value="1"/>
</dbReference>
<evidence type="ECO:0000259" key="3">
    <source>
        <dbReference type="PROSITE" id="PS51272"/>
    </source>
</evidence>
<proteinExistence type="predicted"/>
<evidence type="ECO:0000259" key="2">
    <source>
        <dbReference type="PROSITE" id="PS50053"/>
    </source>
</evidence>
<evidence type="ECO:0000313" key="4">
    <source>
        <dbReference type="EMBL" id="MDQ0166473.1"/>
    </source>
</evidence>